<dbReference type="Pfam" id="PF10025">
    <property type="entry name" value="DUF2267"/>
    <property type="match status" value="1"/>
</dbReference>
<keyword evidence="2" id="KW-1185">Reference proteome</keyword>
<dbReference type="InterPro" id="IPR018727">
    <property type="entry name" value="DUF2267"/>
</dbReference>
<proteinExistence type="predicted"/>
<dbReference type="AlphaFoldDB" id="A0ABD5TXK9"/>
<reference evidence="1 2" key="1">
    <citation type="journal article" date="2019" name="Int. J. Syst. Evol. Microbiol.">
        <title>The Global Catalogue of Microorganisms (GCM) 10K type strain sequencing project: providing services to taxonomists for standard genome sequencing and annotation.</title>
        <authorList>
            <consortium name="The Broad Institute Genomics Platform"/>
            <consortium name="The Broad Institute Genome Sequencing Center for Infectious Disease"/>
            <person name="Wu L."/>
            <person name="Ma J."/>
        </authorList>
    </citation>
    <scope>NUCLEOTIDE SEQUENCE [LARGE SCALE GENOMIC DNA]</scope>
    <source>
        <strain evidence="1 2">YIM 94188</strain>
    </source>
</reference>
<dbReference type="Gene3D" id="1.10.490.110">
    <property type="entry name" value="Uncharacterized conserved protein DUF2267"/>
    <property type="match status" value="1"/>
</dbReference>
<accession>A0ABD5TXK9</accession>
<gene>
    <name evidence="1" type="ORF">ACFQEV_04220</name>
</gene>
<dbReference type="EMBL" id="JBHSXH010000009">
    <property type="protein sequence ID" value="MFC6824202.1"/>
    <property type="molecule type" value="Genomic_DNA"/>
</dbReference>
<organism evidence="1 2">
    <name type="scientific">Halopelagius fulvigenes</name>
    <dbReference type="NCBI Taxonomy" id="1198324"/>
    <lineage>
        <taxon>Archaea</taxon>
        <taxon>Methanobacteriati</taxon>
        <taxon>Methanobacteriota</taxon>
        <taxon>Stenosarchaea group</taxon>
        <taxon>Halobacteria</taxon>
        <taxon>Halobacteriales</taxon>
        <taxon>Haloferacaceae</taxon>
    </lineage>
</organism>
<dbReference type="Proteomes" id="UP001596408">
    <property type="component" value="Unassembled WGS sequence"/>
</dbReference>
<protein>
    <submittedName>
        <fullName evidence="1">DUF2267 domain-containing protein</fullName>
    </submittedName>
</protein>
<sequence>MNRDELLDGVARRAQLKSHDEAERATLATLQTFGEHISEGEAEDVAERLPDDYEETVTDRSDATPKQFSAEGFVRSVARRERGDVGGEEARTHARAVFATLADAGLEDELEDARSQLPDEFDTLFETDGLAD</sequence>
<dbReference type="RefSeq" id="WP_379692866.1">
    <property type="nucleotide sequence ID" value="NZ_JBHSXH010000009.1"/>
</dbReference>
<name>A0ABD5TXK9_9EURY</name>
<evidence type="ECO:0000313" key="2">
    <source>
        <dbReference type="Proteomes" id="UP001596408"/>
    </source>
</evidence>
<dbReference type="InterPro" id="IPR038282">
    <property type="entry name" value="DUF2267_sf"/>
</dbReference>
<comment type="caution">
    <text evidence="1">The sequence shown here is derived from an EMBL/GenBank/DDBJ whole genome shotgun (WGS) entry which is preliminary data.</text>
</comment>
<evidence type="ECO:0000313" key="1">
    <source>
        <dbReference type="EMBL" id="MFC6824202.1"/>
    </source>
</evidence>